<comment type="cofactor">
    <cofactor evidence="1 5">
        <name>FAD</name>
        <dbReference type="ChEBI" id="CHEBI:57692"/>
    </cofactor>
</comment>
<dbReference type="PANTHER" id="PTHR11552">
    <property type="entry name" value="GLUCOSE-METHANOL-CHOLINE GMC OXIDOREDUCTASE"/>
    <property type="match status" value="1"/>
</dbReference>
<evidence type="ECO:0000313" key="10">
    <source>
        <dbReference type="Proteomes" id="UP000324222"/>
    </source>
</evidence>
<dbReference type="PROSITE" id="PS00623">
    <property type="entry name" value="GMC_OXRED_1"/>
    <property type="match status" value="1"/>
</dbReference>
<dbReference type="AlphaFoldDB" id="A0A5B7E904"/>
<evidence type="ECO:0000256" key="6">
    <source>
        <dbReference type="RuleBase" id="RU003968"/>
    </source>
</evidence>
<organism evidence="9 10">
    <name type="scientific">Portunus trituberculatus</name>
    <name type="common">Swimming crab</name>
    <name type="synonym">Neptunus trituberculatus</name>
    <dbReference type="NCBI Taxonomy" id="210409"/>
    <lineage>
        <taxon>Eukaryota</taxon>
        <taxon>Metazoa</taxon>
        <taxon>Ecdysozoa</taxon>
        <taxon>Arthropoda</taxon>
        <taxon>Crustacea</taxon>
        <taxon>Multicrustacea</taxon>
        <taxon>Malacostraca</taxon>
        <taxon>Eumalacostraca</taxon>
        <taxon>Eucarida</taxon>
        <taxon>Decapoda</taxon>
        <taxon>Pleocyemata</taxon>
        <taxon>Brachyura</taxon>
        <taxon>Eubrachyura</taxon>
        <taxon>Portunoidea</taxon>
        <taxon>Portunidae</taxon>
        <taxon>Portuninae</taxon>
        <taxon>Portunus</taxon>
    </lineage>
</organism>
<keyword evidence="3 6" id="KW-0285">Flavoprotein</keyword>
<dbReference type="PANTHER" id="PTHR11552:SF147">
    <property type="entry name" value="CHOLINE DEHYDROGENASE, MITOCHONDRIAL"/>
    <property type="match status" value="1"/>
</dbReference>
<evidence type="ECO:0000256" key="3">
    <source>
        <dbReference type="ARBA" id="ARBA00022630"/>
    </source>
</evidence>
<proteinExistence type="inferred from homology"/>
<protein>
    <submittedName>
        <fullName evidence="9">Glucose dehydrogenase [FAD, quinone]</fullName>
    </submittedName>
</protein>
<accession>A0A5B7E904</accession>
<evidence type="ECO:0000256" key="4">
    <source>
        <dbReference type="ARBA" id="ARBA00022827"/>
    </source>
</evidence>
<dbReference type="EMBL" id="VSRR010002262">
    <property type="protein sequence ID" value="MPC30472.1"/>
    <property type="molecule type" value="Genomic_DNA"/>
</dbReference>
<feature type="binding site" evidence="5">
    <location>
        <position position="281"/>
    </location>
    <ligand>
        <name>FAD</name>
        <dbReference type="ChEBI" id="CHEBI:57692"/>
    </ligand>
</feature>
<keyword evidence="10" id="KW-1185">Reference proteome</keyword>
<evidence type="ECO:0000259" key="8">
    <source>
        <dbReference type="PROSITE" id="PS00623"/>
    </source>
</evidence>
<dbReference type="PIRSF" id="PIRSF000137">
    <property type="entry name" value="Alcohol_oxidase"/>
    <property type="match status" value="1"/>
</dbReference>
<evidence type="ECO:0000256" key="5">
    <source>
        <dbReference type="PIRSR" id="PIRSR000137-2"/>
    </source>
</evidence>
<dbReference type="Pfam" id="PF00732">
    <property type="entry name" value="GMC_oxred_N"/>
    <property type="match status" value="1"/>
</dbReference>
<dbReference type="SUPFAM" id="SSF51905">
    <property type="entry name" value="FAD/NAD(P)-binding domain"/>
    <property type="match status" value="1"/>
</dbReference>
<feature type="domain" description="Glucose-methanol-choline oxidoreductase N-terminal" evidence="8">
    <location>
        <begin position="140"/>
        <end position="163"/>
    </location>
</feature>
<dbReference type="Proteomes" id="UP000324222">
    <property type="component" value="Unassembled WGS sequence"/>
</dbReference>
<feature type="binding site" evidence="5">
    <location>
        <begin position="395"/>
        <end position="396"/>
    </location>
    <ligand>
        <name>FAD</name>
        <dbReference type="ChEBI" id="CHEBI:57692"/>
    </ligand>
</feature>
<dbReference type="Pfam" id="PF05199">
    <property type="entry name" value="GMC_oxred_C"/>
    <property type="match status" value="1"/>
</dbReference>
<comment type="caution">
    <text evidence="9">The sequence shown here is derived from an EMBL/GenBank/DDBJ whole genome shotgun (WGS) entry which is preliminary data.</text>
</comment>
<dbReference type="Gene3D" id="3.30.560.10">
    <property type="entry name" value="Glucose Oxidase, domain 3"/>
    <property type="match status" value="1"/>
</dbReference>
<gene>
    <name evidence="9" type="primary">Gld_15</name>
    <name evidence="9" type="ORF">E2C01_023740</name>
</gene>
<comment type="similarity">
    <text evidence="2 6">Belongs to the GMC oxidoreductase family.</text>
</comment>
<feature type="binding site" evidence="5">
    <location>
        <position position="430"/>
    </location>
    <ligand>
        <name>FAD</name>
        <dbReference type="ChEBI" id="CHEBI:57692"/>
    </ligand>
</feature>
<dbReference type="GO" id="GO:0050660">
    <property type="term" value="F:flavin adenine dinucleotide binding"/>
    <property type="evidence" value="ECO:0007669"/>
    <property type="project" value="InterPro"/>
</dbReference>
<evidence type="ECO:0000256" key="7">
    <source>
        <dbReference type="SAM" id="MobiDB-lite"/>
    </source>
</evidence>
<dbReference type="InterPro" id="IPR007867">
    <property type="entry name" value="GMC_OxRtase_C"/>
</dbReference>
<name>A0A5B7E904_PORTR</name>
<sequence length="465" mass="50891">MISVALKSSHGETAEGFTIRALVKISFIQGDLYSTKEIRARYLSYYQTKQCQEPGCSSVALINSRVGGGTAGGAVAARLSEVEGWRVLLLEAGGPPPPESVVPGLNVVLMQSDADWSYFTVPQKHSLKGYVGKSCHFPLGRALGGSSTINWMMYVRGNRRDFDNWEAMGNPGWSYDKVLKYFKKSEDYRGVRRPDTAFYRGVGGPASVENKRWGTPLMHAILKAGRQLGYDVVDPNGPEQIGFSIPDMTTRNGRRGSSAESYVRPAAFRRSNLHVVMNALVTQLFNKYYKSLIGLQGFTVGPMLTRPKSRGTVRLRSPDPKDPPLVDPNYLSHPDDVAILVRGIKFALTVGNTPALREELGARFHSQPLPGCEREIPGSDPYWACYVRHMAKTTWHAVGSCKMAPPSDPFGVVDHTLKVRGVSGLRVVDGSIMPLVTSGNTNAPCIMIGEKGADMIKEDWGVLPG</sequence>
<dbReference type="InterPro" id="IPR012132">
    <property type="entry name" value="GMC_OxRdtase"/>
</dbReference>
<dbReference type="InterPro" id="IPR000172">
    <property type="entry name" value="GMC_OxRdtase_N"/>
</dbReference>
<evidence type="ECO:0000313" key="9">
    <source>
        <dbReference type="EMBL" id="MPC30472.1"/>
    </source>
</evidence>
<dbReference type="GO" id="GO:0016614">
    <property type="term" value="F:oxidoreductase activity, acting on CH-OH group of donors"/>
    <property type="evidence" value="ECO:0007669"/>
    <property type="project" value="InterPro"/>
</dbReference>
<dbReference type="Gene3D" id="3.50.50.60">
    <property type="entry name" value="FAD/NAD(P)-binding domain"/>
    <property type="match status" value="2"/>
</dbReference>
<reference evidence="9 10" key="1">
    <citation type="submission" date="2019-05" db="EMBL/GenBank/DDBJ databases">
        <title>Another draft genome of Portunus trituberculatus and its Hox gene families provides insights of decapod evolution.</title>
        <authorList>
            <person name="Jeong J.-H."/>
            <person name="Song I."/>
            <person name="Kim S."/>
            <person name="Choi T."/>
            <person name="Kim D."/>
            <person name="Ryu S."/>
            <person name="Kim W."/>
        </authorList>
    </citation>
    <scope>NUCLEOTIDE SEQUENCE [LARGE SCALE GENOMIC DNA]</scope>
    <source>
        <tissue evidence="9">Muscle</tissue>
    </source>
</reference>
<feature type="region of interest" description="Disordered" evidence="7">
    <location>
        <begin position="306"/>
        <end position="328"/>
    </location>
</feature>
<dbReference type="InterPro" id="IPR036188">
    <property type="entry name" value="FAD/NAD-bd_sf"/>
</dbReference>
<keyword evidence="4 5" id="KW-0274">FAD</keyword>
<evidence type="ECO:0000256" key="1">
    <source>
        <dbReference type="ARBA" id="ARBA00001974"/>
    </source>
</evidence>
<dbReference type="OrthoDB" id="269227at2759"/>
<evidence type="ECO:0000256" key="2">
    <source>
        <dbReference type="ARBA" id="ARBA00010790"/>
    </source>
</evidence>